<evidence type="ECO:0000259" key="1">
    <source>
        <dbReference type="Pfam" id="PF01494"/>
    </source>
</evidence>
<reference evidence="3" key="1">
    <citation type="submission" date="2016-10" db="EMBL/GenBank/DDBJ databases">
        <authorList>
            <person name="Varghese N."/>
            <person name="Submissions S."/>
        </authorList>
    </citation>
    <scope>NUCLEOTIDE SEQUENCE [LARGE SCALE GENOMIC DNA]</scope>
    <source>
        <strain evidence="3">CGMCC 1.10784</strain>
    </source>
</reference>
<accession>A0A1I2FU23</accession>
<dbReference type="PANTHER" id="PTHR42685">
    <property type="entry name" value="GERANYLGERANYL DIPHOSPHATE REDUCTASE"/>
    <property type="match status" value="1"/>
</dbReference>
<name>A0A1I2FU23_9BACL</name>
<dbReference type="InterPro" id="IPR050407">
    <property type="entry name" value="Geranylgeranyl_reductase"/>
</dbReference>
<dbReference type="GO" id="GO:0071949">
    <property type="term" value="F:FAD binding"/>
    <property type="evidence" value="ECO:0007669"/>
    <property type="project" value="InterPro"/>
</dbReference>
<dbReference type="InterPro" id="IPR002938">
    <property type="entry name" value="FAD-bd"/>
</dbReference>
<dbReference type="InterPro" id="IPR036188">
    <property type="entry name" value="FAD/NAD-bd_sf"/>
</dbReference>
<dbReference type="PANTHER" id="PTHR42685:SF22">
    <property type="entry name" value="CONDITIONED MEDIUM FACTOR RECEPTOR 1"/>
    <property type="match status" value="1"/>
</dbReference>
<dbReference type="STRING" id="1045775.SAMN05216378_5055"/>
<dbReference type="Proteomes" id="UP000198855">
    <property type="component" value="Unassembled WGS sequence"/>
</dbReference>
<organism evidence="2 3">
    <name type="scientific">Paenibacillus catalpae</name>
    <dbReference type="NCBI Taxonomy" id="1045775"/>
    <lineage>
        <taxon>Bacteria</taxon>
        <taxon>Bacillati</taxon>
        <taxon>Bacillota</taxon>
        <taxon>Bacilli</taxon>
        <taxon>Bacillales</taxon>
        <taxon>Paenibacillaceae</taxon>
        <taxon>Paenibacillus</taxon>
    </lineage>
</organism>
<dbReference type="AlphaFoldDB" id="A0A1I2FU23"/>
<dbReference type="PRINTS" id="PR00420">
    <property type="entry name" value="RNGMNOXGNASE"/>
</dbReference>
<dbReference type="Gene3D" id="3.50.50.60">
    <property type="entry name" value="FAD/NAD(P)-binding domain"/>
    <property type="match status" value="1"/>
</dbReference>
<dbReference type="RefSeq" id="WP_091189172.1">
    <property type="nucleotide sequence ID" value="NZ_FOMT01000005.1"/>
</dbReference>
<keyword evidence="3" id="KW-1185">Reference proteome</keyword>
<proteinExistence type="predicted"/>
<evidence type="ECO:0000313" key="2">
    <source>
        <dbReference type="EMBL" id="SFF08924.1"/>
    </source>
</evidence>
<dbReference type="Pfam" id="PF01494">
    <property type="entry name" value="FAD_binding_3"/>
    <property type="match status" value="1"/>
</dbReference>
<gene>
    <name evidence="2" type="ORF">SAMN05216378_5055</name>
</gene>
<evidence type="ECO:0000313" key="3">
    <source>
        <dbReference type="Proteomes" id="UP000198855"/>
    </source>
</evidence>
<dbReference type="OrthoDB" id="9806565at2"/>
<dbReference type="SUPFAM" id="SSF51905">
    <property type="entry name" value="FAD/NAD(P)-binding domain"/>
    <property type="match status" value="1"/>
</dbReference>
<feature type="domain" description="FAD-binding" evidence="1">
    <location>
        <begin position="3"/>
        <end position="335"/>
    </location>
</feature>
<protein>
    <submittedName>
        <fullName evidence="2">Dehydrogenase (Flavoprotein)</fullName>
    </submittedName>
</protein>
<sequence length="395" mass="42069">MNKYDVIVVGAGPAGSASAKLLAASGVSVLMLDAEAFPRRKPCGESLNPGAVAAIGRITGHLQAEEAFDFPHSLVQGWRVISGRTSLEAAYPGGQYGAGCSREQLDQWLAGQACRAGAVFEQRTRVERLIWEGERVAGVIARSPEGRPMSLRASMVAGSDGLRSVVARNAKVNRYGPLRKAAFTTRLNGVRGLNGRVELFTAGDGKVIGLAPIGGGLANMTVALGSTEAAALAGKDRSGYVLKEARAVPELLERLRDAEVEGDVLACGPFDRPVVPHDIPGMVLLGDAAGYYDPLTGQGIYRALRSAELAAPAIVEALQRRSTEPISRYNRTRHEEFAPGTRIQHVIERISRQPLLWRAALRFIGTSSLLTNKLAEVVGDCPKEANTCIPVMKSP</sequence>
<dbReference type="EMBL" id="FOMT01000005">
    <property type="protein sequence ID" value="SFF08924.1"/>
    <property type="molecule type" value="Genomic_DNA"/>
</dbReference>